<gene>
    <name evidence="7 9" type="primary">aroA</name>
    <name evidence="9" type="ORF">IAA31_00710</name>
</gene>
<dbReference type="PROSITE" id="PS00885">
    <property type="entry name" value="EPSP_SYNTHASE_2"/>
    <property type="match status" value="1"/>
</dbReference>
<feature type="binding site" evidence="7">
    <location>
        <position position="312"/>
    </location>
    <ligand>
        <name>3-phosphoshikimate</name>
        <dbReference type="ChEBI" id="CHEBI:145989"/>
    </ligand>
</feature>
<comment type="pathway">
    <text evidence="1 7">Metabolic intermediate biosynthesis; chorismate biosynthesis; chorismate from D-erythrose 4-phosphate and phosphoenolpyruvate: step 6/7.</text>
</comment>
<reference evidence="9" key="2">
    <citation type="submission" date="2021-04" db="EMBL/GenBank/DDBJ databases">
        <authorList>
            <person name="Gilroy R."/>
        </authorList>
    </citation>
    <scope>NUCLEOTIDE SEQUENCE</scope>
    <source>
        <strain evidence="9">687</strain>
    </source>
</reference>
<dbReference type="Pfam" id="PF00275">
    <property type="entry name" value="EPSP_synthase"/>
    <property type="match status" value="1"/>
</dbReference>
<evidence type="ECO:0000313" key="9">
    <source>
        <dbReference type="EMBL" id="MBU3826002.1"/>
    </source>
</evidence>
<feature type="binding site" evidence="7">
    <location>
        <position position="123"/>
    </location>
    <ligand>
        <name>phosphoenolpyruvate</name>
        <dbReference type="ChEBI" id="CHEBI:58702"/>
    </ligand>
</feature>
<dbReference type="GO" id="GO:0003866">
    <property type="term" value="F:3-phosphoshikimate 1-carboxyvinyltransferase activity"/>
    <property type="evidence" value="ECO:0007669"/>
    <property type="project" value="UniProtKB-UniRule"/>
</dbReference>
<feature type="binding site" evidence="7">
    <location>
        <position position="410"/>
    </location>
    <ligand>
        <name>phosphoenolpyruvate</name>
        <dbReference type="ChEBI" id="CHEBI:58702"/>
    </ligand>
</feature>
<feature type="active site" description="Proton acceptor" evidence="7">
    <location>
        <position position="312"/>
    </location>
</feature>
<comment type="similarity">
    <text evidence="2 7">Belongs to the EPSP synthase family.</text>
</comment>
<evidence type="ECO:0000256" key="6">
    <source>
        <dbReference type="ARBA" id="ARBA00044633"/>
    </source>
</evidence>
<feature type="binding site" evidence="7">
    <location>
        <position position="23"/>
    </location>
    <ligand>
        <name>3-phosphoshikimate</name>
        <dbReference type="ChEBI" id="CHEBI:145989"/>
    </ligand>
</feature>
<feature type="binding site" evidence="7">
    <location>
        <position position="171"/>
    </location>
    <ligand>
        <name>3-phosphoshikimate</name>
        <dbReference type="ChEBI" id="CHEBI:145989"/>
    </ligand>
</feature>
<reference evidence="9" key="1">
    <citation type="journal article" date="2021" name="PeerJ">
        <title>Extensive microbial diversity within the chicken gut microbiome revealed by metagenomics and culture.</title>
        <authorList>
            <person name="Gilroy R."/>
            <person name="Ravi A."/>
            <person name="Getino M."/>
            <person name="Pursley I."/>
            <person name="Horton D.L."/>
            <person name="Alikhan N.F."/>
            <person name="Baker D."/>
            <person name="Gharbi K."/>
            <person name="Hall N."/>
            <person name="Watson M."/>
            <person name="Adriaenssens E.M."/>
            <person name="Foster-Nyarko E."/>
            <person name="Jarju S."/>
            <person name="Secka A."/>
            <person name="Antonio M."/>
            <person name="Oren A."/>
            <person name="Chaudhuri R.R."/>
            <person name="La Ragione R."/>
            <person name="Hildebrand F."/>
            <person name="Pallen M.J."/>
        </authorList>
    </citation>
    <scope>NUCLEOTIDE SEQUENCE</scope>
    <source>
        <strain evidence="9">687</strain>
    </source>
</reference>
<dbReference type="Proteomes" id="UP000824150">
    <property type="component" value="Unassembled WGS sequence"/>
</dbReference>
<keyword evidence="7" id="KW-0963">Cytoplasm</keyword>
<evidence type="ECO:0000256" key="4">
    <source>
        <dbReference type="ARBA" id="ARBA00022679"/>
    </source>
</evidence>
<comment type="caution">
    <text evidence="9">The sequence shown here is derived from an EMBL/GenBank/DDBJ whole genome shotgun (WGS) entry which is preliminary data.</text>
</comment>
<comment type="caution">
    <text evidence="7">Lacks conserved residue(s) required for the propagation of feature annotation.</text>
</comment>
<comment type="function">
    <text evidence="7">Catalyzes the transfer of the enolpyruvyl moiety of phosphoenolpyruvate (PEP) to the 5-hydroxyl of shikimate-3-phosphate (S3P) to produce enolpyruvyl shikimate-3-phosphate and inorganic phosphate.</text>
</comment>
<evidence type="ECO:0000313" key="10">
    <source>
        <dbReference type="Proteomes" id="UP000824150"/>
    </source>
</evidence>
<keyword evidence="3 7" id="KW-0028">Amino-acid biosynthesis</keyword>
<feature type="binding site" evidence="7">
    <location>
        <position position="22"/>
    </location>
    <ligand>
        <name>3-phosphoshikimate</name>
        <dbReference type="ChEBI" id="CHEBI:145989"/>
    </ligand>
</feature>
<feature type="binding site" evidence="7">
    <location>
        <position position="27"/>
    </location>
    <ligand>
        <name>3-phosphoshikimate</name>
        <dbReference type="ChEBI" id="CHEBI:145989"/>
    </ligand>
</feature>
<evidence type="ECO:0000256" key="3">
    <source>
        <dbReference type="ARBA" id="ARBA00022605"/>
    </source>
</evidence>
<comment type="subunit">
    <text evidence="7">Monomer.</text>
</comment>
<feature type="binding site" evidence="7">
    <location>
        <position position="386"/>
    </location>
    <ligand>
        <name>phosphoenolpyruvate</name>
        <dbReference type="ChEBI" id="CHEBI:58702"/>
    </ligand>
</feature>
<protein>
    <recommendedName>
        <fullName evidence="7">3-phosphoshikimate 1-carboxyvinyltransferase</fullName>
        <ecNumber evidence="7">2.5.1.19</ecNumber>
    </recommendedName>
    <alternativeName>
        <fullName evidence="7">5-enolpyruvylshikimate-3-phosphate synthase</fullName>
        <shortName evidence="7">EPSP synthase</shortName>
        <shortName evidence="7">EPSPS</shortName>
    </alternativeName>
</protein>
<dbReference type="GO" id="GO:0009423">
    <property type="term" value="P:chorismate biosynthetic process"/>
    <property type="evidence" value="ECO:0007669"/>
    <property type="project" value="UniProtKB-UniRule"/>
</dbReference>
<evidence type="ECO:0000256" key="5">
    <source>
        <dbReference type="ARBA" id="ARBA00023141"/>
    </source>
</evidence>
<dbReference type="InterPro" id="IPR001986">
    <property type="entry name" value="Enolpyruvate_Tfrase_dom"/>
</dbReference>
<feature type="binding site" evidence="7">
    <location>
        <position position="343"/>
    </location>
    <ligand>
        <name>phosphoenolpyruvate</name>
        <dbReference type="ChEBI" id="CHEBI:58702"/>
    </ligand>
</feature>
<comment type="subcellular location">
    <subcellularLocation>
        <location evidence="7">Cytoplasm</location>
    </subcellularLocation>
</comment>
<feature type="binding site" evidence="7">
    <location>
        <position position="22"/>
    </location>
    <ligand>
        <name>phosphoenolpyruvate</name>
        <dbReference type="ChEBI" id="CHEBI:58702"/>
    </ligand>
</feature>
<feature type="binding site" evidence="7">
    <location>
        <position position="339"/>
    </location>
    <ligand>
        <name>3-phosphoshikimate</name>
        <dbReference type="ChEBI" id="CHEBI:145989"/>
    </ligand>
</feature>
<proteinExistence type="inferred from homology"/>
<dbReference type="GO" id="GO:0008652">
    <property type="term" value="P:amino acid biosynthetic process"/>
    <property type="evidence" value="ECO:0007669"/>
    <property type="project" value="UniProtKB-KW"/>
</dbReference>
<feature type="binding site" evidence="7">
    <location>
        <position position="171"/>
    </location>
    <ligand>
        <name>phosphoenolpyruvate</name>
        <dbReference type="ChEBI" id="CHEBI:58702"/>
    </ligand>
</feature>
<organism evidence="9 10">
    <name type="scientific">Candidatus Anaerobiospirillum merdipullorum</name>
    <dbReference type="NCBI Taxonomy" id="2838450"/>
    <lineage>
        <taxon>Bacteria</taxon>
        <taxon>Pseudomonadati</taxon>
        <taxon>Pseudomonadota</taxon>
        <taxon>Gammaproteobacteria</taxon>
        <taxon>Aeromonadales</taxon>
        <taxon>Succinivibrionaceae</taxon>
        <taxon>Anaerobiospirillum</taxon>
    </lineage>
</organism>
<dbReference type="PANTHER" id="PTHR21090:SF5">
    <property type="entry name" value="PENTAFUNCTIONAL AROM POLYPEPTIDE"/>
    <property type="match status" value="1"/>
</dbReference>
<evidence type="ECO:0000256" key="2">
    <source>
        <dbReference type="ARBA" id="ARBA00009948"/>
    </source>
</evidence>
<evidence type="ECO:0000256" key="1">
    <source>
        <dbReference type="ARBA" id="ARBA00004811"/>
    </source>
</evidence>
<dbReference type="PIRSF" id="PIRSF000505">
    <property type="entry name" value="EPSPS"/>
    <property type="match status" value="1"/>
</dbReference>
<sequence length="426" mass="45114">MDTLSIPKLSAIHGTLALPGSKSLSNRALLLAALAQGTTTLHNVLRSDDTQRMLEALQALGVALTEDGTTITVTGLGGAFKCPGEELTLFLGNAGTVMRPLTAALALSQGSFVLTGEERMCQRPIGPLVEGLKRLGLHLEYLNNDGYPPLRIVGGQVSARHIAIPGDTSSQFITALLMAAPLAGGLTIEVEGDLISKPYVEMTLRLMARFGVQVERVGWRSFAVPAATYVSPGNFLVEGDASAATYFLAAAAIAGEITVEGLGAHSVQGDAAFVDVLAQMGAQVEVKEHSITVHQAPQGLQGIDLDMNDMPDAAMTLVPLALFTKGPVVVRNVGSWRVKETDRLAALSTEMAKLGVKVDCGADYIAVDGSVRNAAYPTFATYNDHRMAMALSLCAFDRPVVIADPKCTHKTYPQFFTDFLSRCTQA</sequence>
<dbReference type="PROSITE" id="PS00104">
    <property type="entry name" value="EPSP_SYNTHASE_1"/>
    <property type="match status" value="1"/>
</dbReference>
<dbReference type="GO" id="GO:0005737">
    <property type="term" value="C:cytoplasm"/>
    <property type="evidence" value="ECO:0007669"/>
    <property type="project" value="UniProtKB-SubCell"/>
</dbReference>
<keyword evidence="4 7" id="KW-0808">Transferase</keyword>
<feature type="binding site" evidence="7">
    <location>
        <position position="170"/>
    </location>
    <ligand>
        <name>3-phosphoshikimate</name>
        <dbReference type="ChEBI" id="CHEBI:145989"/>
    </ligand>
</feature>
<feature type="binding site" evidence="7">
    <location>
        <position position="169"/>
    </location>
    <ligand>
        <name>3-phosphoshikimate</name>
        <dbReference type="ChEBI" id="CHEBI:145989"/>
    </ligand>
</feature>
<feature type="binding site" evidence="7">
    <location>
        <position position="196"/>
    </location>
    <ligand>
        <name>3-phosphoshikimate</name>
        <dbReference type="ChEBI" id="CHEBI:145989"/>
    </ligand>
</feature>
<dbReference type="Gene3D" id="3.65.10.10">
    <property type="entry name" value="Enolpyruvate transferase domain"/>
    <property type="match status" value="2"/>
</dbReference>
<evidence type="ECO:0000259" key="8">
    <source>
        <dbReference type="Pfam" id="PF00275"/>
    </source>
</evidence>
<dbReference type="EC" id="2.5.1.19" evidence="7"/>
<dbReference type="EMBL" id="JAHLFG010000007">
    <property type="protein sequence ID" value="MBU3826002.1"/>
    <property type="molecule type" value="Genomic_DNA"/>
</dbReference>
<feature type="binding site" evidence="7">
    <location>
        <position position="95"/>
    </location>
    <ligand>
        <name>phosphoenolpyruvate</name>
        <dbReference type="ChEBI" id="CHEBI:58702"/>
    </ligand>
</feature>
<dbReference type="AlphaFoldDB" id="A0A9E2KN55"/>
<dbReference type="InterPro" id="IPR036968">
    <property type="entry name" value="Enolpyruvate_Tfrase_sf"/>
</dbReference>
<dbReference type="InterPro" id="IPR013792">
    <property type="entry name" value="RNA3'P_cycl/enolpyr_Trfase_a/b"/>
</dbReference>
<dbReference type="GO" id="GO:0009073">
    <property type="term" value="P:aromatic amino acid family biosynthetic process"/>
    <property type="evidence" value="ECO:0007669"/>
    <property type="project" value="UniProtKB-KW"/>
</dbReference>
<evidence type="ECO:0000256" key="7">
    <source>
        <dbReference type="HAMAP-Rule" id="MF_00210"/>
    </source>
</evidence>
<accession>A0A9E2KN55</accession>
<dbReference type="FunFam" id="3.65.10.10:FF:000004">
    <property type="entry name" value="3-phosphoshikimate 1-carboxyvinyltransferase"/>
    <property type="match status" value="1"/>
</dbReference>
<dbReference type="InterPro" id="IPR006264">
    <property type="entry name" value="EPSP_synthase"/>
</dbReference>
<dbReference type="SUPFAM" id="SSF55205">
    <property type="entry name" value="EPT/RTPC-like"/>
    <property type="match status" value="1"/>
</dbReference>
<feature type="domain" description="Enolpyruvate transferase" evidence="8">
    <location>
        <begin position="10"/>
        <end position="417"/>
    </location>
</feature>
<dbReference type="CDD" id="cd01556">
    <property type="entry name" value="EPSP_synthase"/>
    <property type="match status" value="1"/>
</dbReference>
<name>A0A9E2KN55_9GAMM</name>
<dbReference type="NCBIfam" id="TIGR01356">
    <property type="entry name" value="aroA"/>
    <property type="match status" value="1"/>
</dbReference>
<comment type="catalytic activity">
    <reaction evidence="6">
        <text>3-phosphoshikimate + phosphoenolpyruvate = 5-O-(1-carboxyvinyl)-3-phosphoshikimate + phosphate</text>
        <dbReference type="Rhea" id="RHEA:21256"/>
        <dbReference type="ChEBI" id="CHEBI:43474"/>
        <dbReference type="ChEBI" id="CHEBI:57701"/>
        <dbReference type="ChEBI" id="CHEBI:58702"/>
        <dbReference type="ChEBI" id="CHEBI:145989"/>
        <dbReference type="EC" id="2.5.1.19"/>
    </reaction>
    <physiologicalReaction direction="left-to-right" evidence="6">
        <dbReference type="Rhea" id="RHEA:21257"/>
    </physiologicalReaction>
</comment>
<dbReference type="InterPro" id="IPR023193">
    <property type="entry name" value="EPSP_synthase_CS"/>
</dbReference>
<dbReference type="HAMAP" id="MF_00210">
    <property type="entry name" value="EPSP_synth"/>
    <property type="match status" value="1"/>
</dbReference>
<keyword evidence="5 7" id="KW-0057">Aromatic amino acid biosynthesis</keyword>
<dbReference type="PANTHER" id="PTHR21090">
    <property type="entry name" value="AROM/DEHYDROQUINATE SYNTHASE"/>
    <property type="match status" value="1"/>
</dbReference>